<dbReference type="InterPro" id="IPR002677">
    <property type="entry name" value="Ribosomal_bL32"/>
</dbReference>
<dbReference type="Proteomes" id="UP000178515">
    <property type="component" value="Unassembled WGS sequence"/>
</dbReference>
<accession>A0A1G1Z3T3</accession>
<dbReference type="AlphaFoldDB" id="A0A1G1Z3T3"/>
<dbReference type="Pfam" id="PF01783">
    <property type="entry name" value="Ribosomal_L32p"/>
    <property type="match status" value="1"/>
</dbReference>
<dbReference type="NCBIfam" id="TIGR01031">
    <property type="entry name" value="rpmF_bact"/>
    <property type="match status" value="1"/>
</dbReference>
<proteinExistence type="inferred from homology"/>
<dbReference type="PANTHER" id="PTHR35534:SF1">
    <property type="entry name" value="LARGE RIBOSOMAL SUBUNIT PROTEIN BL32"/>
    <property type="match status" value="1"/>
</dbReference>
<protein>
    <recommendedName>
        <fullName evidence="4 5">Large ribosomal subunit protein bL32</fullName>
    </recommendedName>
</protein>
<organism evidence="7 8">
    <name type="scientific">Candidatus Colwellbacteria bacterium RIFCSPHIGHO2_12_FULL_44_17</name>
    <dbReference type="NCBI Taxonomy" id="1797689"/>
    <lineage>
        <taxon>Bacteria</taxon>
        <taxon>Candidatus Colwelliibacteriota</taxon>
    </lineage>
</organism>
<evidence type="ECO:0000256" key="5">
    <source>
        <dbReference type="HAMAP-Rule" id="MF_00340"/>
    </source>
</evidence>
<dbReference type="GO" id="GO:0003735">
    <property type="term" value="F:structural constituent of ribosome"/>
    <property type="evidence" value="ECO:0007669"/>
    <property type="project" value="InterPro"/>
</dbReference>
<dbReference type="GO" id="GO:0015934">
    <property type="term" value="C:large ribosomal subunit"/>
    <property type="evidence" value="ECO:0007669"/>
    <property type="project" value="InterPro"/>
</dbReference>
<dbReference type="HAMAP" id="MF_00340">
    <property type="entry name" value="Ribosomal_bL32"/>
    <property type="match status" value="1"/>
</dbReference>
<evidence type="ECO:0000313" key="8">
    <source>
        <dbReference type="Proteomes" id="UP000178515"/>
    </source>
</evidence>
<dbReference type="EMBL" id="MHIX01000021">
    <property type="protein sequence ID" value="OGY59184.1"/>
    <property type="molecule type" value="Genomic_DNA"/>
</dbReference>
<dbReference type="STRING" id="1797689.A3F24_01570"/>
<evidence type="ECO:0000256" key="4">
    <source>
        <dbReference type="ARBA" id="ARBA00035178"/>
    </source>
</evidence>
<dbReference type="InterPro" id="IPR044957">
    <property type="entry name" value="Ribosomal_bL32_bact"/>
</dbReference>
<evidence type="ECO:0000313" key="7">
    <source>
        <dbReference type="EMBL" id="OGY59184.1"/>
    </source>
</evidence>
<name>A0A1G1Z3T3_9BACT</name>
<evidence type="ECO:0000256" key="1">
    <source>
        <dbReference type="ARBA" id="ARBA00008560"/>
    </source>
</evidence>
<evidence type="ECO:0000256" key="6">
    <source>
        <dbReference type="SAM" id="MobiDB-lite"/>
    </source>
</evidence>
<dbReference type="PANTHER" id="PTHR35534">
    <property type="entry name" value="50S RIBOSOMAL PROTEIN L32"/>
    <property type="match status" value="1"/>
</dbReference>
<evidence type="ECO:0000256" key="3">
    <source>
        <dbReference type="ARBA" id="ARBA00023274"/>
    </source>
</evidence>
<reference evidence="7 8" key="1">
    <citation type="journal article" date="2016" name="Nat. Commun.">
        <title>Thousands of microbial genomes shed light on interconnected biogeochemical processes in an aquifer system.</title>
        <authorList>
            <person name="Anantharaman K."/>
            <person name="Brown C.T."/>
            <person name="Hug L.A."/>
            <person name="Sharon I."/>
            <person name="Castelle C.J."/>
            <person name="Probst A.J."/>
            <person name="Thomas B.C."/>
            <person name="Singh A."/>
            <person name="Wilkins M.J."/>
            <person name="Karaoz U."/>
            <person name="Brodie E.L."/>
            <person name="Williams K.H."/>
            <person name="Hubbard S.S."/>
            <person name="Banfield J.F."/>
        </authorList>
    </citation>
    <scope>NUCLEOTIDE SEQUENCE [LARGE SCALE GENOMIC DNA]</scope>
</reference>
<keyword evidence="2 5" id="KW-0689">Ribosomal protein</keyword>
<comment type="caution">
    <text evidence="7">The sequence shown here is derived from an EMBL/GenBank/DDBJ whole genome shotgun (WGS) entry which is preliminary data.</text>
</comment>
<sequence length="68" mass="7697">MGGVPMRHHTSSKVGRRRSHLALKKKNVMVCAECKAPILPHRYCSNCGYYGKKKVTEVKAKTKKNVKK</sequence>
<feature type="region of interest" description="Disordered" evidence="6">
    <location>
        <begin position="1"/>
        <end position="20"/>
    </location>
</feature>
<gene>
    <name evidence="5" type="primary">rpmF</name>
    <name evidence="7" type="ORF">A3F24_01570</name>
</gene>
<dbReference type="GO" id="GO:0006412">
    <property type="term" value="P:translation"/>
    <property type="evidence" value="ECO:0007669"/>
    <property type="project" value="UniProtKB-UniRule"/>
</dbReference>
<dbReference type="InterPro" id="IPR011332">
    <property type="entry name" value="Ribosomal_zn-bd"/>
</dbReference>
<evidence type="ECO:0000256" key="2">
    <source>
        <dbReference type="ARBA" id="ARBA00022980"/>
    </source>
</evidence>
<comment type="similarity">
    <text evidence="1 5">Belongs to the bacterial ribosomal protein bL32 family.</text>
</comment>
<keyword evidence="3 5" id="KW-0687">Ribonucleoprotein</keyword>
<dbReference type="SUPFAM" id="SSF57829">
    <property type="entry name" value="Zn-binding ribosomal proteins"/>
    <property type="match status" value="1"/>
</dbReference>